<keyword evidence="1" id="KW-1133">Transmembrane helix</keyword>
<sequence>MKLLKYELAKLARPLLPLYAASLILAGCSRLLLNSGSGVMMTLGGYASFVTVLVVAAAVIVTVLASWLSFYRNNFKPESYVMHSLPVADSRIWMSFILCGLLFITLSVATAILSIRILAPQVIMDNIQALIGQNPEIGHMLIWVMILAAEFQMILDWICGMTGMALGLKRHGSRLGMSVLWGVLLYVTVIVIQVLLALMVAGPDGMVSQDTMELSVFMTMMKTLVAGYGMMDLLLILLGGFVYSRGFDLE</sequence>
<dbReference type="EMBL" id="MPJZ01000004">
    <property type="protein sequence ID" value="OLU47426.1"/>
    <property type="molecule type" value="Genomic_DNA"/>
</dbReference>
<dbReference type="OrthoDB" id="9816138at2"/>
<gene>
    <name evidence="2" type="ORF">AALO17_23650</name>
    <name evidence="3" type="ORF">BO223_00185</name>
</gene>
<proteinExistence type="predicted"/>
<protein>
    <recommendedName>
        <fullName evidence="6">ABC transporter permease</fullName>
    </recommendedName>
</protein>
<reference evidence="2 4" key="1">
    <citation type="journal article" date="2016" name="Gut Pathog.">
        <title>Whole genome sequencing of "Faecalibaculum rodentium" ALO17, isolated from C57BL/6J laboratory mouse feces.</title>
        <authorList>
            <person name="Lim S."/>
            <person name="Chang D.H."/>
            <person name="Ahn S."/>
            <person name="Kim B.C."/>
        </authorList>
    </citation>
    <scope>NUCLEOTIDE SEQUENCE [LARGE SCALE GENOMIC DNA]</scope>
    <source>
        <strain evidence="2 4">Alo17</strain>
    </source>
</reference>
<keyword evidence="4" id="KW-1185">Reference proteome</keyword>
<evidence type="ECO:0008006" key="6">
    <source>
        <dbReference type="Google" id="ProtNLM"/>
    </source>
</evidence>
<dbReference type="KEGG" id="fro:AALO17_23650"/>
<name>A0A140DXX2_9FIRM</name>
<evidence type="ECO:0000313" key="2">
    <source>
        <dbReference type="EMBL" id="AMK55499.1"/>
    </source>
</evidence>
<dbReference type="RefSeq" id="WP_067559236.1">
    <property type="nucleotide sequence ID" value="NZ_CAMTBT010000013.1"/>
</dbReference>
<feature type="transmembrane region" description="Helical" evidence="1">
    <location>
        <begin position="12"/>
        <end position="33"/>
    </location>
</feature>
<evidence type="ECO:0000313" key="3">
    <source>
        <dbReference type="EMBL" id="OLU47426.1"/>
    </source>
</evidence>
<dbReference type="AlphaFoldDB" id="A0A140DXX2"/>
<feature type="transmembrane region" description="Helical" evidence="1">
    <location>
        <begin position="45"/>
        <end position="71"/>
    </location>
</feature>
<evidence type="ECO:0000256" key="1">
    <source>
        <dbReference type="SAM" id="Phobius"/>
    </source>
</evidence>
<evidence type="ECO:0000313" key="5">
    <source>
        <dbReference type="Proteomes" id="UP000186758"/>
    </source>
</evidence>
<feature type="transmembrane region" description="Helical" evidence="1">
    <location>
        <begin position="92"/>
        <end position="117"/>
    </location>
</feature>
<dbReference type="STRING" id="1702221.AALO17_23650"/>
<accession>A0A140DXX2</accession>
<keyword evidence="1" id="KW-0812">Transmembrane</keyword>
<dbReference type="EMBL" id="CP011391">
    <property type="protein sequence ID" value="AMK55499.1"/>
    <property type="molecule type" value="Genomic_DNA"/>
</dbReference>
<dbReference type="PROSITE" id="PS51257">
    <property type="entry name" value="PROKAR_LIPOPROTEIN"/>
    <property type="match status" value="1"/>
</dbReference>
<dbReference type="Proteomes" id="UP000186758">
    <property type="component" value="Unassembled WGS sequence"/>
</dbReference>
<feature type="transmembrane region" description="Helical" evidence="1">
    <location>
        <begin position="221"/>
        <end position="243"/>
    </location>
</feature>
<keyword evidence="1" id="KW-0472">Membrane</keyword>
<evidence type="ECO:0000313" key="4">
    <source>
        <dbReference type="Proteomes" id="UP000069771"/>
    </source>
</evidence>
<dbReference type="Proteomes" id="UP000069771">
    <property type="component" value="Chromosome"/>
</dbReference>
<feature type="transmembrane region" description="Helical" evidence="1">
    <location>
        <begin position="137"/>
        <end position="158"/>
    </location>
</feature>
<organism evidence="2 4">
    <name type="scientific">Faecalibaculum rodentium</name>
    <dbReference type="NCBI Taxonomy" id="1702221"/>
    <lineage>
        <taxon>Bacteria</taxon>
        <taxon>Bacillati</taxon>
        <taxon>Bacillota</taxon>
        <taxon>Erysipelotrichia</taxon>
        <taxon>Erysipelotrichales</taxon>
        <taxon>Erysipelotrichaceae</taxon>
        <taxon>Faecalibaculum</taxon>
    </lineage>
</organism>
<reference evidence="3 5" key="2">
    <citation type="submission" date="2016-11" db="EMBL/GenBank/DDBJ databases">
        <title>Description of two novel members of the family Erysipelotrichaceae: Ileibacterium lipovorans gen. nov., sp. nov. and Dubosiella newyorkensis, gen. nov., sp. nov.</title>
        <authorList>
            <person name="Cox L.M."/>
            <person name="Sohn J."/>
            <person name="Tyrrell K.L."/>
            <person name="Citron D.M."/>
            <person name="Lawson P.A."/>
            <person name="Patel N.B."/>
            <person name="Iizumi T."/>
            <person name="Perez-Perez G.I."/>
            <person name="Goldstein E.J."/>
            <person name="Blaser M.J."/>
        </authorList>
    </citation>
    <scope>NUCLEOTIDE SEQUENCE [LARGE SCALE GENOMIC DNA]</scope>
    <source>
        <strain evidence="3 5">NYU-BL-K8</strain>
    </source>
</reference>
<dbReference type="GeneID" id="78478899"/>
<feature type="transmembrane region" description="Helical" evidence="1">
    <location>
        <begin position="179"/>
        <end position="201"/>
    </location>
</feature>